<feature type="domain" description="Formamidopyrimidine-DNA glycosylase catalytic" evidence="1">
    <location>
        <begin position="2"/>
        <end position="48"/>
    </location>
</feature>
<dbReference type="GO" id="GO:0006284">
    <property type="term" value="P:base-excision repair"/>
    <property type="evidence" value="ECO:0007669"/>
    <property type="project" value="InterPro"/>
</dbReference>
<dbReference type="AlphaFoldDB" id="A0A367ZF28"/>
<dbReference type="InterPro" id="IPR035937">
    <property type="entry name" value="FPG_N"/>
</dbReference>
<name>A0A367ZF28_9BACT</name>
<dbReference type="PROSITE" id="PS51068">
    <property type="entry name" value="FPG_CAT"/>
    <property type="match status" value="1"/>
</dbReference>
<evidence type="ECO:0000313" key="3">
    <source>
        <dbReference type="Proteomes" id="UP000252355"/>
    </source>
</evidence>
<evidence type="ECO:0000259" key="1">
    <source>
        <dbReference type="PROSITE" id="PS51068"/>
    </source>
</evidence>
<protein>
    <recommendedName>
        <fullName evidence="1">Formamidopyrimidine-DNA glycosylase catalytic domain-containing protein</fullName>
    </recommendedName>
</protein>
<dbReference type="Proteomes" id="UP000252355">
    <property type="component" value="Unassembled WGS sequence"/>
</dbReference>
<accession>A0A367ZF28</accession>
<dbReference type="Pfam" id="PF01149">
    <property type="entry name" value="Fapy_DNA_glyco"/>
    <property type="match status" value="1"/>
</dbReference>
<comment type="caution">
    <text evidence="2">The sequence shown here is derived from an EMBL/GenBank/DDBJ whole genome shotgun (WGS) entry which is preliminary data.</text>
</comment>
<gene>
    <name evidence="2" type="ORF">OZSIB_3349</name>
</gene>
<dbReference type="EMBL" id="QOQW01000036">
    <property type="protein sequence ID" value="RCK76002.1"/>
    <property type="molecule type" value="Genomic_DNA"/>
</dbReference>
<reference evidence="2 3" key="1">
    <citation type="submission" date="2018-05" db="EMBL/GenBank/DDBJ databases">
        <title>A metagenomic window into the 2 km-deep terrestrial subsurface aquifer revealed taxonomically and functionally diverse microbial community comprising novel uncultured bacterial lineages.</title>
        <authorList>
            <person name="Kadnikov V.V."/>
            <person name="Mardanov A.V."/>
            <person name="Beletsky A.V."/>
            <person name="Banks D."/>
            <person name="Pimenov N.V."/>
            <person name="Frank Y.A."/>
            <person name="Karnachuk O.V."/>
            <person name="Ravin N.V."/>
        </authorList>
    </citation>
    <scope>NUCLEOTIDE SEQUENCE [LARGE SCALE GENOMIC DNA]</scope>
    <source>
        <strain evidence="2">BY5</strain>
    </source>
</reference>
<sequence>MPELPEVEALAMALRPWLEGRCLRSFEPRRAGLRRPFPPEAAAIVVGRLGGGSNGGPSSCSSTSAGPGCCSCTWA</sequence>
<dbReference type="GO" id="GO:0019104">
    <property type="term" value="F:DNA N-glycosylase activity"/>
    <property type="evidence" value="ECO:0007669"/>
    <property type="project" value="InterPro"/>
</dbReference>
<dbReference type="GO" id="GO:0008270">
    <property type="term" value="F:zinc ion binding"/>
    <property type="evidence" value="ECO:0007669"/>
    <property type="project" value="InterPro"/>
</dbReference>
<evidence type="ECO:0000313" key="2">
    <source>
        <dbReference type="EMBL" id="RCK76002.1"/>
    </source>
</evidence>
<proteinExistence type="predicted"/>
<dbReference type="Gene3D" id="3.20.190.10">
    <property type="entry name" value="MutM-like, N-terminal"/>
    <property type="match status" value="1"/>
</dbReference>
<dbReference type="GO" id="GO:0003906">
    <property type="term" value="F:DNA-(apurinic or apyrimidinic site) endonuclease activity"/>
    <property type="evidence" value="ECO:0007669"/>
    <property type="project" value="InterPro"/>
</dbReference>
<organism evidence="2 3">
    <name type="scientific">Candidatus Ozemobacter sibiricus</name>
    <dbReference type="NCBI Taxonomy" id="2268124"/>
    <lineage>
        <taxon>Bacteria</taxon>
        <taxon>Candidatus Ozemobacteria</taxon>
        <taxon>Candidatus Ozemobacterales</taxon>
        <taxon>Candidatus Ozemobacteraceae</taxon>
        <taxon>Candidatus Ozemobacter</taxon>
    </lineage>
</organism>
<dbReference type="InterPro" id="IPR012319">
    <property type="entry name" value="FPG_cat"/>
</dbReference>
<dbReference type="SUPFAM" id="SSF81624">
    <property type="entry name" value="N-terminal domain of MutM-like DNA repair proteins"/>
    <property type="match status" value="1"/>
</dbReference>